<dbReference type="OrthoDB" id="66910at2759"/>
<dbReference type="VEuPathDB" id="FungiDB:SDRG_03852"/>
<feature type="transmembrane region" description="Helical" evidence="1">
    <location>
        <begin position="301"/>
        <end position="324"/>
    </location>
</feature>
<feature type="transmembrane region" description="Helical" evidence="1">
    <location>
        <begin position="390"/>
        <end position="411"/>
    </location>
</feature>
<dbReference type="InParanoid" id="T0QLE7"/>
<dbReference type="OMA" id="AYSSHRY"/>
<dbReference type="RefSeq" id="XP_008607718.1">
    <property type="nucleotide sequence ID" value="XM_008609496.1"/>
</dbReference>
<organism evidence="2 3">
    <name type="scientific">Saprolegnia diclina (strain VS20)</name>
    <dbReference type="NCBI Taxonomy" id="1156394"/>
    <lineage>
        <taxon>Eukaryota</taxon>
        <taxon>Sar</taxon>
        <taxon>Stramenopiles</taxon>
        <taxon>Oomycota</taxon>
        <taxon>Saprolegniomycetes</taxon>
        <taxon>Saprolegniales</taxon>
        <taxon>Saprolegniaceae</taxon>
        <taxon>Saprolegnia</taxon>
    </lineage>
</organism>
<keyword evidence="1" id="KW-1133">Transmembrane helix</keyword>
<evidence type="ECO:0000313" key="2">
    <source>
        <dbReference type="EMBL" id="EQC38894.1"/>
    </source>
</evidence>
<name>T0QLE7_SAPDV</name>
<keyword evidence="1" id="KW-0472">Membrane</keyword>
<dbReference type="AlphaFoldDB" id="T0QLE7"/>
<sequence length="555" mass="63267">MAKVADISSPAWADVRSFGVRRNRIALTISCAMLFNITSMPMKAYLSEYVPWSAPPLLNTSYANYSAFNTDFLAQNQRLYNAYTLVPGTSYYEDAINDVQVLRKAIALPAPIPRATCLQSFLLGLPGVIYYTDAQLDMVCDLASATNVSASAWHHRGSCFYDLFCNIEIGRSCLWLEAGDAIKVRNASEGLFTLTYAFSATRFDAYLWFKFVYRIGNTIFVLYRMWTQYYRHCYHLEHLLQTSGHRTDVSANEWRYELVLGDPTAIILRDPWVATTFLIDMWLSTANVGIAVLRASQNGDLYIMFVTFVYLSRTVWFAYCGLCVTAYCLKKWKKERSFAEVDPTLVAIAIAFYGPLISWLSGNVGFLVVFYQWMFTCLVPSTNHSTQNELVVGCTAYTLLIAVLPVLYGFLAPRVHCRVFFWCFRRRQHAYSSHRYNNLKNQILLALLRPFRTNNIHMIARGGTVYAAYNASARLKNCPTFSLRSADCFVLCYRHGELREKIRLSFLSSLDTRETAIFEATTSTPYHFNELVETTKEGVSSFALHKPAQPSVWCL</sequence>
<dbReference type="Proteomes" id="UP000030762">
    <property type="component" value="Unassembled WGS sequence"/>
</dbReference>
<dbReference type="EMBL" id="JH767140">
    <property type="protein sequence ID" value="EQC38894.1"/>
    <property type="molecule type" value="Genomic_DNA"/>
</dbReference>
<keyword evidence="1" id="KW-0812">Transmembrane</keyword>
<feature type="transmembrane region" description="Helical" evidence="1">
    <location>
        <begin position="345"/>
        <end position="370"/>
    </location>
</feature>
<reference evidence="2 3" key="1">
    <citation type="submission" date="2012-04" db="EMBL/GenBank/DDBJ databases">
        <title>The Genome Sequence of Saprolegnia declina VS20.</title>
        <authorList>
            <consortium name="The Broad Institute Genome Sequencing Platform"/>
            <person name="Russ C."/>
            <person name="Nusbaum C."/>
            <person name="Tyler B."/>
            <person name="van West P."/>
            <person name="Dieguez-Uribeondo J."/>
            <person name="de Bruijn I."/>
            <person name="Tripathy S."/>
            <person name="Jiang R."/>
            <person name="Young S.K."/>
            <person name="Zeng Q."/>
            <person name="Gargeya S."/>
            <person name="Fitzgerald M."/>
            <person name="Haas B."/>
            <person name="Abouelleil A."/>
            <person name="Alvarado L."/>
            <person name="Arachchi H.M."/>
            <person name="Berlin A."/>
            <person name="Chapman S.B."/>
            <person name="Goldberg J."/>
            <person name="Griggs A."/>
            <person name="Gujja S."/>
            <person name="Hansen M."/>
            <person name="Howarth C."/>
            <person name="Imamovic A."/>
            <person name="Larimer J."/>
            <person name="McCowen C."/>
            <person name="Montmayeur A."/>
            <person name="Murphy C."/>
            <person name="Neiman D."/>
            <person name="Pearson M."/>
            <person name="Priest M."/>
            <person name="Roberts A."/>
            <person name="Saif S."/>
            <person name="Shea T."/>
            <person name="Sisk P."/>
            <person name="Sykes S."/>
            <person name="Wortman J."/>
            <person name="Nusbaum C."/>
            <person name="Birren B."/>
        </authorList>
    </citation>
    <scope>NUCLEOTIDE SEQUENCE [LARGE SCALE GENOMIC DNA]</scope>
    <source>
        <strain evidence="2 3">VS20</strain>
    </source>
</reference>
<proteinExistence type="predicted"/>
<dbReference type="GeneID" id="19944579"/>
<evidence type="ECO:0000256" key="1">
    <source>
        <dbReference type="SAM" id="Phobius"/>
    </source>
</evidence>
<gene>
    <name evidence="2" type="ORF">SDRG_03852</name>
</gene>
<protein>
    <submittedName>
        <fullName evidence="2">Uncharacterized protein</fullName>
    </submittedName>
</protein>
<evidence type="ECO:0000313" key="3">
    <source>
        <dbReference type="Proteomes" id="UP000030762"/>
    </source>
</evidence>
<keyword evidence="3" id="KW-1185">Reference proteome</keyword>
<accession>T0QLE7</accession>